<gene>
    <name evidence="2" type="ORF">CJ199_05320</name>
</gene>
<comment type="caution">
    <text evidence="2">The sequence shown here is derived from an EMBL/GenBank/DDBJ whole genome shotgun (WGS) entry which is preliminary data.</text>
</comment>
<dbReference type="Proteomes" id="UP000235598">
    <property type="component" value="Unassembled WGS sequence"/>
</dbReference>
<dbReference type="OrthoDB" id="8017424at2"/>
<proteinExistence type="predicted"/>
<evidence type="ECO:0000256" key="1">
    <source>
        <dbReference type="SAM" id="Phobius"/>
    </source>
</evidence>
<keyword evidence="1" id="KW-0812">Transmembrane</keyword>
<sequence length="204" mass="21607">MSSTTATEKTQTHTYSWRVVDIVVCAVIAVAVGLLFRLWAALWPGFELLFSTTFPPAVGLLGGVWVLAGPLAAAIIRKPGAALFCELLAAIFEAVLGSHFGPPVVLSGFLQGLGAELVFAAFRYRKYTLTACILAAGLAAVFMGVHESIMYFAEWPFIFQVAYTGFAVISAAILSGVIPWLLTRMLASAGALNAFASGNTGREV</sequence>
<keyword evidence="1" id="KW-0472">Membrane</keyword>
<dbReference type="PIRSF" id="PIRSF037394">
    <property type="entry name" value="ABC_thiamine-permease_YkoE_prd"/>
    <property type="match status" value="1"/>
</dbReference>
<dbReference type="AlphaFoldDB" id="A0A2N6VN41"/>
<dbReference type="InterPro" id="IPR017195">
    <property type="entry name" value="ABC_thiamin-permease_prd"/>
</dbReference>
<keyword evidence="1" id="KW-1133">Transmembrane helix</keyword>
<reference evidence="2 3" key="1">
    <citation type="submission" date="2017-09" db="EMBL/GenBank/DDBJ databases">
        <title>Bacterial strain isolated from the female urinary microbiota.</title>
        <authorList>
            <person name="Thomas-White K."/>
            <person name="Kumar N."/>
            <person name="Forster S."/>
            <person name="Putonti C."/>
            <person name="Lawley T."/>
            <person name="Wolfe A.J."/>
        </authorList>
    </citation>
    <scope>NUCLEOTIDE SEQUENCE [LARGE SCALE GENOMIC DNA]</scope>
    <source>
        <strain evidence="2 3">UMB1301</strain>
    </source>
</reference>
<name>A0A2N6VN41_9MICO</name>
<dbReference type="RefSeq" id="WP_102238473.1">
    <property type="nucleotide sequence ID" value="NZ_PNHK01000002.1"/>
</dbReference>
<evidence type="ECO:0000313" key="2">
    <source>
        <dbReference type="EMBL" id="PMD05438.1"/>
    </source>
</evidence>
<organism evidence="2 3">
    <name type="scientific">Brevibacterium paucivorans</name>
    <dbReference type="NCBI Taxonomy" id="170994"/>
    <lineage>
        <taxon>Bacteria</taxon>
        <taxon>Bacillati</taxon>
        <taxon>Actinomycetota</taxon>
        <taxon>Actinomycetes</taxon>
        <taxon>Micrococcales</taxon>
        <taxon>Brevibacteriaceae</taxon>
        <taxon>Brevibacterium</taxon>
    </lineage>
</organism>
<protein>
    <submittedName>
        <fullName evidence="2">Uncharacterized protein</fullName>
    </submittedName>
</protein>
<feature type="transmembrane region" description="Helical" evidence="1">
    <location>
        <begin position="127"/>
        <end position="145"/>
    </location>
</feature>
<evidence type="ECO:0000313" key="3">
    <source>
        <dbReference type="Proteomes" id="UP000235598"/>
    </source>
</evidence>
<dbReference type="EMBL" id="PNHK01000002">
    <property type="protein sequence ID" value="PMD05438.1"/>
    <property type="molecule type" value="Genomic_DNA"/>
</dbReference>
<dbReference type="Pfam" id="PF09819">
    <property type="entry name" value="ABC_cobalt"/>
    <property type="match status" value="1"/>
</dbReference>
<feature type="transmembrane region" description="Helical" evidence="1">
    <location>
        <begin position="19"/>
        <end position="42"/>
    </location>
</feature>
<feature type="transmembrane region" description="Helical" evidence="1">
    <location>
        <begin position="157"/>
        <end position="182"/>
    </location>
</feature>
<feature type="transmembrane region" description="Helical" evidence="1">
    <location>
        <begin position="48"/>
        <end position="68"/>
    </location>
</feature>
<accession>A0A2N6VN41</accession>